<dbReference type="OrthoDB" id="406156at2759"/>
<dbReference type="VEuPathDB" id="FungiDB:CD36_23930"/>
<sequence length="421" mass="48602">MSVIANKYNLKPFKEAPLSTSPIKPIELQAVDLSLYQDGPKNLPIRQKLANQIEKSLSTYGFIMIINHGFPHEKLEFLKSLAQGILQVPIEDQLPYLAGALKSDLEDRSISLGGERGAGYKPKKYWSMRNGVEDSIIHYNFNNMQHPSFFQGSGNINNNNKYPPIVKDHLFPIAEYYRYLHNNVLKKLCNLIDIVLELPEGFIWENYYKIIPNDYKNSGGGAGRFMLYEKMDPQDQEKVDNTWLRGHSDSGGFTFITSQPILSLQIRDYFTGEWNYVGHTPNGLIVNIGDAMEFITGGYFKSSIHRVIGPPIDQQNFQRLVLIYFCKPKSTCILDPEFLNSPKLNRLNINKPKEWEKIDFNAWNNEKSRLFGKKFINDTQSDEPKLVLLYGRLHERWHQAEIDFSLQEAEKKFQIIKLDLT</sequence>
<dbReference type="eggNOG" id="KOG0143">
    <property type="taxonomic scope" value="Eukaryota"/>
</dbReference>
<accession>B9WCQ0</accession>
<dbReference type="Pfam" id="PF03171">
    <property type="entry name" value="2OG-FeII_Oxy"/>
    <property type="match status" value="1"/>
</dbReference>
<dbReference type="CGD" id="CAL0000171159">
    <property type="gene designation" value="Cd36_23930"/>
</dbReference>
<evidence type="ECO:0000259" key="2">
    <source>
        <dbReference type="Pfam" id="PF14226"/>
    </source>
</evidence>
<dbReference type="InterPro" id="IPR026992">
    <property type="entry name" value="DIOX_N"/>
</dbReference>
<gene>
    <name evidence="3" type="ordered locus">Cd36_23930</name>
    <name evidence="4" type="ORF">CD36_23930</name>
</gene>
<evidence type="ECO:0000313" key="5">
    <source>
        <dbReference type="Proteomes" id="UP000002605"/>
    </source>
</evidence>
<dbReference type="SUPFAM" id="SSF51197">
    <property type="entry name" value="Clavaminate synthase-like"/>
    <property type="match status" value="1"/>
</dbReference>
<dbReference type="GeneID" id="8046402"/>
<dbReference type="AlphaFoldDB" id="B9WCQ0"/>
<keyword evidence="5" id="KW-1185">Reference proteome</keyword>
<dbReference type="Pfam" id="PF14226">
    <property type="entry name" value="DIOX_N"/>
    <property type="match status" value="1"/>
</dbReference>
<dbReference type="EMBL" id="FM992689">
    <property type="protein sequence ID" value="CAX44173.1"/>
    <property type="molecule type" value="Genomic_DNA"/>
</dbReference>
<dbReference type="KEGG" id="cdu:CD36_23930"/>
<evidence type="ECO:0000313" key="4">
    <source>
        <dbReference type="EMBL" id="CAX44173.1"/>
    </source>
</evidence>
<feature type="domain" description="Non-haem dioxygenase N-terminal" evidence="2">
    <location>
        <begin position="31"/>
        <end position="96"/>
    </location>
</feature>
<feature type="domain" description="Isopenicillin N synthase-like Fe(2+) 2OG dioxygenase" evidence="1">
    <location>
        <begin position="236"/>
        <end position="328"/>
    </location>
</feature>
<dbReference type="InterPro" id="IPR044861">
    <property type="entry name" value="IPNS-like_FE2OG_OXY"/>
</dbReference>
<dbReference type="Gene3D" id="2.60.120.330">
    <property type="entry name" value="B-lactam Antibiotic, Isopenicillin N Synthase, Chain"/>
    <property type="match status" value="1"/>
</dbReference>
<dbReference type="InterPro" id="IPR050231">
    <property type="entry name" value="Iron_ascorbate_oxido_reductase"/>
</dbReference>
<dbReference type="Proteomes" id="UP000002605">
    <property type="component" value="Chromosome 2"/>
</dbReference>
<organism evidence="4 5">
    <name type="scientific">Candida dubliniensis (strain CD36 / ATCC MYA-646 / CBS 7987 / NCPF 3949 / NRRL Y-17841)</name>
    <name type="common">Yeast</name>
    <dbReference type="NCBI Taxonomy" id="573826"/>
    <lineage>
        <taxon>Eukaryota</taxon>
        <taxon>Fungi</taxon>
        <taxon>Dikarya</taxon>
        <taxon>Ascomycota</taxon>
        <taxon>Saccharomycotina</taxon>
        <taxon>Pichiomycetes</taxon>
        <taxon>Debaryomycetaceae</taxon>
        <taxon>Candida/Lodderomyces clade</taxon>
        <taxon>Candida</taxon>
    </lineage>
</organism>
<dbReference type="PANTHER" id="PTHR47990">
    <property type="entry name" value="2-OXOGLUTARATE (2OG) AND FE(II)-DEPENDENT OXYGENASE SUPERFAMILY PROTEIN-RELATED"/>
    <property type="match status" value="1"/>
</dbReference>
<proteinExistence type="predicted"/>
<evidence type="ECO:0000259" key="1">
    <source>
        <dbReference type="Pfam" id="PF03171"/>
    </source>
</evidence>
<dbReference type="RefSeq" id="XP_002418867.1">
    <property type="nucleotide sequence ID" value="XM_002418822.1"/>
</dbReference>
<dbReference type="HOGENOM" id="CLU_010119_10_0_1"/>
<dbReference type="InterPro" id="IPR027443">
    <property type="entry name" value="IPNS-like_sf"/>
</dbReference>
<evidence type="ECO:0000313" key="3">
    <source>
        <dbReference type="CGD" id="CAL0000171159"/>
    </source>
</evidence>
<protein>
    <submittedName>
        <fullName evidence="4">Iron/ascorbate family oxidoreductase, putative</fullName>
    </submittedName>
</protein>
<name>B9WCQ0_CANDC</name>
<reference evidence="4 5" key="1">
    <citation type="journal article" date="2009" name="Genome Res.">
        <title>Comparative genomics of the fungal pathogens Candida dubliniensis and Candida albicans.</title>
        <authorList>
            <person name="Jackson A.P."/>
            <person name="Gamble J.A."/>
            <person name="Yeomans T."/>
            <person name="Moran G.P."/>
            <person name="Saunders D."/>
            <person name="Harris D."/>
            <person name="Aslett M."/>
            <person name="Barrell J.F."/>
            <person name="Butler G."/>
            <person name="Citiulo F."/>
            <person name="Coleman D.C."/>
            <person name="de Groot P.W.J."/>
            <person name="Goodwin T.J."/>
            <person name="Quail M.A."/>
            <person name="McQuillan J."/>
            <person name="Munro C.A."/>
            <person name="Pain A."/>
            <person name="Poulter R.T."/>
            <person name="Rajandream M.A."/>
            <person name="Renauld H."/>
            <person name="Spiering M.J."/>
            <person name="Tivey A."/>
            <person name="Gow N.A.R."/>
            <person name="Barrell B."/>
            <person name="Sullivan D.J."/>
            <person name="Berriman M."/>
        </authorList>
    </citation>
    <scope>NUCLEOTIDE SEQUENCE [LARGE SCALE GENOMIC DNA]</scope>
    <source>
        <strain evidence="5">CD36 / ATCC MYA-646 / CBS 7987 / NCPF 3949 / NRRL Y-17841</strain>
    </source>
</reference>